<protein>
    <submittedName>
        <fullName evidence="4">Sir2 silent information regulator family NAD-dependent deacetylase</fullName>
    </submittedName>
</protein>
<dbReference type="Gene3D" id="3.40.50.1220">
    <property type="entry name" value="TPP-binding domain"/>
    <property type="match status" value="1"/>
</dbReference>
<name>A0AAW5K191_9BACT</name>
<feature type="binding site" evidence="2">
    <location>
        <position position="187"/>
    </location>
    <ligand>
        <name>Zn(2+)</name>
        <dbReference type="ChEBI" id="CHEBI:29105"/>
    </ligand>
</feature>
<gene>
    <name evidence="4" type="ORF">NE630_09165</name>
</gene>
<comment type="caution">
    <text evidence="4">The sequence shown here is derived from an EMBL/GenBank/DDBJ whole genome shotgun (WGS) entry which is preliminary data.</text>
</comment>
<reference evidence="4 5" key="1">
    <citation type="submission" date="2022-06" db="EMBL/GenBank/DDBJ databases">
        <title>Isolation of gut microbiota from human fecal samples.</title>
        <authorList>
            <person name="Pamer E.G."/>
            <person name="Barat B."/>
            <person name="Waligurski E."/>
            <person name="Medina S."/>
            <person name="Paddock L."/>
            <person name="Mostad J."/>
        </authorList>
    </citation>
    <scope>NUCLEOTIDE SEQUENCE [LARGE SCALE GENOMIC DNA]</scope>
    <source>
        <strain evidence="4 5">DFI.9.90</strain>
    </source>
</reference>
<keyword evidence="2" id="KW-0862">Zinc</keyword>
<evidence type="ECO:0000256" key="2">
    <source>
        <dbReference type="PROSITE-ProRule" id="PRU00236"/>
    </source>
</evidence>
<accession>A0AAW5K191</accession>
<dbReference type="PROSITE" id="PS50305">
    <property type="entry name" value="SIRTUIN"/>
    <property type="match status" value="1"/>
</dbReference>
<proteinExistence type="predicted"/>
<feature type="domain" description="Deacetylase sirtuin-type" evidence="3">
    <location>
        <begin position="12"/>
        <end position="294"/>
    </location>
</feature>
<feature type="binding site" evidence="2">
    <location>
        <position position="149"/>
    </location>
    <ligand>
        <name>Zn(2+)</name>
        <dbReference type="ChEBI" id="CHEBI:29105"/>
    </ligand>
</feature>
<sequence>MYSRISTVKYTRHCCAEPAERLREALAGADAVLVGAGSGLSAAAGLVYSGPRFERNFADFIAKYGFTDMYSAAFHRYPSLEEHWAYWSRHICLNRYDRPVGAPYRDLLAAVRGRDHFVLTTNVDHLFADAGFEADRLFPTQGDYGLWQCSRPCHDMTYGNETAVRRMAASQREMRVPQALVPRCPRCGAPLAMNLRVDGSFVEDAAWHAAKGRYLAFPRRTEGLRVVFLELGVGGNTPGIIKYPFWRMALANPDSLYICANRGEAFAPAELGERALCIDGDIAPLLAAARDRAAG</sequence>
<keyword evidence="1" id="KW-0520">NAD</keyword>
<dbReference type="GO" id="GO:0046872">
    <property type="term" value="F:metal ion binding"/>
    <property type="evidence" value="ECO:0007669"/>
    <property type="project" value="UniProtKB-KW"/>
</dbReference>
<evidence type="ECO:0000259" key="3">
    <source>
        <dbReference type="PROSITE" id="PS50305"/>
    </source>
</evidence>
<dbReference type="InterPro" id="IPR026590">
    <property type="entry name" value="Ssirtuin_cat_dom"/>
</dbReference>
<feature type="binding site" evidence="2">
    <location>
        <position position="184"/>
    </location>
    <ligand>
        <name>Zn(2+)</name>
        <dbReference type="ChEBI" id="CHEBI:29105"/>
    </ligand>
</feature>
<dbReference type="InterPro" id="IPR029035">
    <property type="entry name" value="DHS-like_NAD/FAD-binding_dom"/>
</dbReference>
<evidence type="ECO:0000313" key="4">
    <source>
        <dbReference type="EMBL" id="MCQ4814595.1"/>
    </source>
</evidence>
<keyword evidence="2" id="KW-0479">Metal-binding</keyword>
<dbReference type="EMBL" id="JANFYT010000017">
    <property type="protein sequence ID" value="MCQ4814595.1"/>
    <property type="molecule type" value="Genomic_DNA"/>
</dbReference>
<evidence type="ECO:0000313" key="5">
    <source>
        <dbReference type="Proteomes" id="UP001205919"/>
    </source>
</evidence>
<dbReference type="AlphaFoldDB" id="A0AAW5K191"/>
<keyword evidence="5" id="KW-1185">Reference proteome</keyword>
<evidence type="ECO:0000256" key="1">
    <source>
        <dbReference type="ARBA" id="ARBA00023027"/>
    </source>
</evidence>
<organism evidence="4 5">
    <name type="scientific">Cloacibacillus evryensis</name>
    <dbReference type="NCBI Taxonomy" id="508460"/>
    <lineage>
        <taxon>Bacteria</taxon>
        <taxon>Thermotogati</taxon>
        <taxon>Synergistota</taxon>
        <taxon>Synergistia</taxon>
        <taxon>Synergistales</taxon>
        <taxon>Synergistaceae</taxon>
        <taxon>Cloacibacillus</taxon>
    </lineage>
</organism>
<dbReference type="RefSeq" id="WP_008708697.1">
    <property type="nucleotide sequence ID" value="NZ_CABKQM010000002.1"/>
</dbReference>
<dbReference type="Proteomes" id="UP001205919">
    <property type="component" value="Unassembled WGS sequence"/>
</dbReference>
<feature type="binding site" evidence="2">
    <location>
        <position position="153"/>
    </location>
    <ligand>
        <name>Zn(2+)</name>
        <dbReference type="ChEBI" id="CHEBI:29105"/>
    </ligand>
</feature>
<dbReference type="SUPFAM" id="SSF52467">
    <property type="entry name" value="DHS-like NAD/FAD-binding domain"/>
    <property type="match status" value="1"/>
</dbReference>
<comment type="caution">
    <text evidence="2">Lacks conserved residue(s) required for the propagation of feature annotation.</text>
</comment>